<sequence length="103" mass="11325">MRLILIVAIAWAITFTLRSLPFVIGSRVKNSRFLHRLSILMPIGIMIALTIYSMKGLEHFGKIPLIAGIITVAVLHMWRSHMLLSILGGLGVYALVLALTGAM</sequence>
<feature type="transmembrane region" description="Helical" evidence="1">
    <location>
        <begin position="60"/>
        <end position="78"/>
    </location>
</feature>
<dbReference type="EMBL" id="JAWNGC010000008">
    <property type="protein sequence ID" value="MDY5155431.1"/>
    <property type="molecule type" value="Genomic_DNA"/>
</dbReference>
<evidence type="ECO:0000256" key="1">
    <source>
        <dbReference type="SAM" id="Phobius"/>
    </source>
</evidence>
<comment type="caution">
    <text evidence="2">The sequence shown here is derived from an EMBL/GenBank/DDBJ whole genome shotgun (WGS) entry which is preliminary data.</text>
</comment>
<organism evidence="2 3">
    <name type="scientific">Actinotignum urinale</name>
    <dbReference type="NCBI Taxonomy" id="190146"/>
    <lineage>
        <taxon>Bacteria</taxon>
        <taxon>Bacillati</taxon>
        <taxon>Actinomycetota</taxon>
        <taxon>Actinomycetes</taxon>
        <taxon>Actinomycetales</taxon>
        <taxon>Actinomycetaceae</taxon>
        <taxon>Actinotignum</taxon>
    </lineage>
</organism>
<accession>A0AAW9HP36</accession>
<proteinExistence type="predicted"/>
<dbReference type="AlphaFoldDB" id="A0AAW9HP36"/>
<keyword evidence="1" id="KW-0812">Transmembrane</keyword>
<keyword evidence="1" id="KW-1133">Transmembrane helix</keyword>
<keyword evidence="1" id="KW-0472">Membrane</keyword>
<dbReference type="Proteomes" id="UP001281731">
    <property type="component" value="Unassembled WGS sequence"/>
</dbReference>
<dbReference type="Pfam" id="PF05437">
    <property type="entry name" value="AzlD"/>
    <property type="match status" value="1"/>
</dbReference>
<protein>
    <submittedName>
        <fullName evidence="2">AzlD domain-containing protein</fullName>
    </submittedName>
</protein>
<evidence type="ECO:0000313" key="2">
    <source>
        <dbReference type="EMBL" id="MDY5155431.1"/>
    </source>
</evidence>
<name>A0AAW9HP36_9ACTO</name>
<feature type="transmembrane region" description="Helical" evidence="1">
    <location>
        <begin position="84"/>
        <end position="102"/>
    </location>
</feature>
<feature type="transmembrane region" description="Helical" evidence="1">
    <location>
        <begin position="35"/>
        <end position="53"/>
    </location>
</feature>
<reference evidence="2" key="1">
    <citation type="submission" date="2023-10" db="EMBL/GenBank/DDBJ databases">
        <title>Whole Genome based description of the genera Actinobaculum and Actinotignum reveals a complex phylogenetic relationship within the species included in the genus Actinotignum.</title>
        <authorList>
            <person name="Jensen C.S."/>
            <person name="Dargis R."/>
            <person name="Kemp M."/>
            <person name="Christensen J.J."/>
        </authorList>
    </citation>
    <scope>NUCLEOTIDE SEQUENCE</scope>
    <source>
        <strain evidence="2">SLA_B511</strain>
    </source>
</reference>
<dbReference type="InterPro" id="IPR008407">
    <property type="entry name" value="Brnchd-chn_aa_trnsp_AzlD"/>
</dbReference>
<dbReference type="RefSeq" id="WP_320756666.1">
    <property type="nucleotide sequence ID" value="NZ_CP171105.1"/>
</dbReference>
<gene>
    <name evidence="2" type="ORF">R6G80_06820</name>
</gene>
<evidence type="ECO:0000313" key="3">
    <source>
        <dbReference type="Proteomes" id="UP001281731"/>
    </source>
</evidence>